<dbReference type="EMBL" id="CM045771">
    <property type="protein sequence ID" value="KAI7987313.1"/>
    <property type="molecule type" value="Genomic_DNA"/>
</dbReference>
<name>A0ACC0FEV2_9ERIC</name>
<evidence type="ECO:0000313" key="1">
    <source>
        <dbReference type="EMBL" id="KAI7987313.1"/>
    </source>
</evidence>
<organism evidence="1 2">
    <name type="scientific">Camellia lanceoleosa</name>
    <dbReference type="NCBI Taxonomy" id="1840588"/>
    <lineage>
        <taxon>Eukaryota</taxon>
        <taxon>Viridiplantae</taxon>
        <taxon>Streptophyta</taxon>
        <taxon>Embryophyta</taxon>
        <taxon>Tracheophyta</taxon>
        <taxon>Spermatophyta</taxon>
        <taxon>Magnoliopsida</taxon>
        <taxon>eudicotyledons</taxon>
        <taxon>Gunneridae</taxon>
        <taxon>Pentapetalae</taxon>
        <taxon>asterids</taxon>
        <taxon>Ericales</taxon>
        <taxon>Theaceae</taxon>
        <taxon>Camellia</taxon>
    </lineage>
</organism>
<gene>
    <name evidence="1" type="ORF">LOK49_LG13G01911</name>
</gene>
<accession>A0ACC0FEV2</accession>
<sequence>MNVIYKSPNERNRSEEMETNKRNTQKQKQNMGCLRSLSQTLTPISFLFLSLLSIANFAAAFNLSTITFDQGYSPLFSDFNIIRSDDDKSVSLLLNRLSGSGFISSDYYNYGLFSANIKLPSNYSAGIVVAFYMSNGDVFEKTHDELDFEFLGNIHGRPWRFQTNLYGNGSTHRGREERYTLWFDPAKEFHRYTILWTSKNIIFYVDDVPIREVVRSKAMGADYPSKPMSLYATIWDASTWATNGGKYKVNYRFQPFVSEFSDLVLQGCPVDPIQQLPAPDCNNSTAALEAANFSNITAEGRKSMSRFRERYMYYSYCYDTVRYPVPPPECMIVPSEQHLFKETGKLKDALKMKFGRHPTHRRRSRGPKRKSQVPVAQAGQAASDM</sequence>
<comment type="caution">
    <text evidence="1">The sequence shown here is derived from an EMBL/GenBank/DDBJ whole genome shotgun (WGS) entry which is preliminary data.</text>
</comment>
<reference evidence="1 2" key="1">
    <citation type="journal article" date="2022" name="Plant J.">
        <title>Chromosome-level genome of Camellia lanceoleosa provides a valuable resource for understanding genome evolution and self-incompatibility.</title>
        <authorList>
            <person name="Gong W."/>
            <person name="Xiao S."/>
            <person name="Wang L."/>
            <person name="Liao Z."/>
            <person name="Chang Y."/>
            <person name="Mo W."/>
            <person name="Hu G."/>
            <person name="Li W."/>
            <person name="Zhao G."/>
            <person name="Zhu H."/>
            <person name="Hu X."/>
            <person name="Ji K."/>
            <person name="Xiang X."/>
            <person name="Song Q."/>
            <person name="Yuan D."/>
            <person name="Jin S."/>
            <person name="Zhang L."/>
        </authorList>
    </citation>
    <scope>NUCLEOTIDE SEQUENCE [LARGE SCALE GENOMIC DNA]</scope>
    <source>
        <strain evidence="1">SQ_2022a</strain>
    </source>
</reference>
<dbReference type="Proteomes" id="UP001060215">
    <property type="component" value="Chromosome 14"/>
</dbReference>
<proteinExistence type="predicted"/>
<keyword evidence="2" id="KW-1185">Reference proteome</keyword>
<evidence type="ECO:0000313" key="2">
    <source>
        <dbReference type="Proteomes" id="UP001060215"/>
    </source>
</evidence>
<protein>
    <submittedName>
        <fullName evidence="1">Xyloglucan endotransglucosylase/hydrolase protein 30</fullName>
    </submittedName>
</protein>